<dbReference type="Pfam" id="PF01551">
    <property type="entry name" value="Peptidase_M23"/>
    <property type="match status" value="1"/>
</dbReference>
<evidence type="ECO:0000256" key="4">
    <source>
        <dbReference type="ARBA" id="ARBA00022801"/>
    </source>
</evidence>
<keyword evidence="4" id="KW-0378">Hydrolase</keyword>
<keyword evidence="5" id="KW-0862">Zinc</keyword>
<evidence type="ECO:0000256" key="3">
    <source>
        <dbReference type="ARBA" id="ARBA00022723"/>
    </source>
</evidence>
<dbReference type="SUPFAM" id="SSF51261">
    <property type="entry name" value="Duplicated hybrid motif"/>
    <property type="match status" value="1"/>
</dbReference>
<keyword evidence="9" id="KW-1185">Reference proteome</keyword>
<evidence type="ECO:0000256" key="6">
    <source>
        <dbReference type="ARBA" id="ARBA00023049"/>
    </source>
</evidence>
<evidence type="ECO:0000313" key="8">
    <source>
        <dbReference type="EMBL" id="ASR50796.1"/>
    </source>
</evidence>
<evidence type="ECO:0000256" key="1">
    <source>
        <dbReference type="ARBA" id="ARBA00001947"/>
    </source>
</evidence>
<dbReference type="InterPro" id="IPR011055">
    <property type="entry name" value="Dup_hybrid_motif"/>
</dbReference>
<reference evidence="8 9" key="1">
    <citation type="submission" date="2017-03" db="EMBL/GenBank/DDBJ databases">
        <title>Complete genome sequence of Blastomonas fulva degrading microcsystin LR.</title>
        <authorList>
            <person name="Lee H.-g."/>
            <person name="Jin L."/>
            <person name="oh H.-M."/>
        </authorList>
    </citation>
    <scope>NUCLEOTIDE SEQUENCE [LARGE SCALE GENOMIC DNA]</scope>
    <source>
        <strain evidence="8 9">T2</strain>
    </source>
</reference>
<name>A0ABM6M4I2_9SPHN</name>
<dbReference type="Proteomes" id="UP000258016">
    <property type="component" value="Chromosome"/>
</dbReference>
<evidence type="ECO:0000256" key="2">
    <source>
        <dbReference type="ARBA" id="ARBA00022670"/>
    </source>
</evidence>
<evidence type="ECO:0000313" key="9">
    <source>
        <dbReference type="Proteomes" id="UP000258016"/>
    </source>
</evidence>
<dbReference type="PANTHER" id="PTHR21666">
    <property type="entry name" value="PEPTIDASE-RELATED"/>
    <property type="match status" value="1"/>
</dbReference>
<gene>
    <name evidence="8" type="ORF">B5J99_04320</name>
</gene>
<dbReference type="RefSeq" id="WP_245991740.1">
    <property type="nucleotide sequence ID" value="NZ_CP020083.1"/>
</dbReference>
<evidence type="ECO:0000256" key="5">
    <source>
        <dbReference type="ARBA" id="ARBA00022833"/>
    </source>
</evidence>
<protein>
    <recommendedName>
        <fullName evidence="7">M23ase beta-sheet core domain-containing protein</fullName>
    </recommendedName>
</protein>
<keyword evidence="2" id="KW-0645">Protease</keyword>
<dbReference type="Gene3D" id="3.10.450.350">
    <property type="match status" value="1"/>
</dbReference>
<keyword evidence="6" id="KW-0482">Metalloprotease</keyword>
<dbReference type="Gene3D" id="2.70.70.10">
    <property type="entry name" value="Glucose Permease (Domain IIA)"/>
    <property type="match status" value="1"/>
</dbReference>
<dbReference type="EMBL" id="CP020083">
    <property type="protein sequence ID" value="ASR50796.1"/>
    <property type="molecule type" value="Genomic_DNA"/>
</dbReference>
<sequence>MFQQREQLLGAGAATARLSMADALPAPAMGVPGLGLGSIRERWSRLATFIHETNWTPDLGQNIGSLEWFRGLATLCLLCTGAYAVWPGIHPLGAAAMAPAPVALEELRSQMIMPMAFGSDTGRAMAATDAVVALRQAPERPTIELAAVIGRGDSFMRVMQRAGVGSGDAQSVANLVSSVVPLEDIRDGTRIDITLGRRFARNQPRPVETIAFRARFDMNVEIVRAGSELDLVRKPILVDATPLRIRGTVGSSLYRSARAAGAPPGAIQAYLRTLGTQLSIGNDIRATDEFDIIVDYKRAATGEVEMGDLLYAGLERSGKPRAQMLRWKAGNGMQWFEASGVGEERGEFARPVNGAITSGYGYRRHPILGFRRMHSGIDFRARSGTPIYATADGVVNYAGRKGGYGNFVRIAHGGNIASGYGHMSRIAVSSGTRVRRGQVIGYVGSTGLSTGPHLHYELYRGGRAVDPGSVRFTTRAQLSGSELANFRARLKQLQAVAPGAALQSLAPPPTAQTAEPKREIERIAGTTIA</sequence>
<feature type="domain" description="M23ase beta-sheet core" evidence="7">
    <location>
        <begin position="372"/>
        <end position="467"/>
    </location>
</feature>
<keyword evidence="3" id="KW-0479">Metal-binding</keyword>
<dbReference type="CDD" id="cd12797">
    <property type="entry name" value="M23_peptidase"/>
    <property type="match status" value="1"/>
</dbReference>
<comment type="cofactor">
    <cofactor evidence="1">
        <name>Zn(2+)</name>
        <dbReference type="ChEBI" id="CHEBI:29105"/>
    </cofactor>
</comment>
<accession>A0ABM6M4I2</accession>
<organism evidence="8 9">
    <name type="scientific">Blastomonas fulva</name>
    <dbReference type="NCBI Taxonomy" id="1550728"/>
    <lineage>
        <taxon>Bacteria</taxon>
        <taxon>Pseudomonadati</taxon>
        <taxon>Pseudomonadota</taxon>
        <taxon>Alphaproteobacteria</taxon>
        <taxon>Sphingomonadales</taxon>
        <taxon>Sphingomonadaceae</taxon>
        <taxon>Blastomonas</taxon>
    </lineage>
</organism>
<dbReference type="InterPro" id="IPR050570">
    <property type="entry name" value="Cell_wall_metabolism_enzyme"/>
</dbReference>
<dbReference type="GeneID" id="303484798"/>
<evidence type="ECO:0000259" key="7">
    <source>
        <dbReference type="Pfam" id="PF01551"/>
    </source>
</evidence>
<proteinExistence type="predicted"/>
<dbReference type="InterPro" id="IPR016047">
    <property type="entry name" value="M23ase_b-sheet_dom"/>
</dbReference>
<dbReference type="PANTHER" id="PTHR21666:SF288">
    <property type="entry name" value="CELL DIVISION PROTEIN YTFB"/>
    <property type="match status" value="1"/>
</dbReference>